<evidence type="ECO:0000313" key="2">
    <source>
        <dbReference type="EMBL" id="MFC4725656.1"/>
    </source>
</evidence>
<protein>
    <submittedName>
        <fullName evidence="2">Uncharacterized protein</fullName>
    </submittedName>
</protein>
<evidence type="ECO:0000256" key="1">
    <source>
        <dbReference type="SAM" id="Phobius"/>
    </source>
</evidence>
<dbReference type="RefSeq" id="WP_382436819.1">
    <property type="nucleotide sequence ID" value="NZ_JBHSGQ010000004.1"/>
</dbReference>
<sequence>MPEQRKRRYFSAKTAVAYRLKENKLIFKFFLMFIFVALSATAMEDASAYKFQGNNCNFVVILNEESERVRFASFLRLAFGDEIWIVNDFDASDFRAVSLTPTSGCSNSTGSIISDRVNDILWRYSDVEILSDSESEYFFPSRSCTSSLHARYHLNELQISTVISSFERIGVDIAVSHSSDSDIVFNVQDVCGHSGIGLAEILDDIVWTLQHEIGPKSRR</sequence>
<dbReference type="Proteomes" id="UP001596024">
    <property type="component" value="Unassembled WGS sequence"/>
</dbReference>
<feature type="transmembrane region" description="Helical" evidence="1">
    <location>
        <begin position="25"/>
        <end position="43"/>
    </location>
</feature>
<dbReference type="EMBL" id="JBHSGQ010000004">
    <property type="protein sequence ID" value="MFC4725656.1"/>
    <property type="molecule type" value="Genomic_DNA"/>
</dbReference>
<reference evidence="3" key="1">
    <citation type="journal article" date="2019" name="Int. J. Syst. Evol. Microbiol.">
        <title>The Global Catalogue of Microorganisms (GCM) 10K type strain sequencing project: providing services to taxonomists for standard genome sequencing and annotation.</title>
        <authorList>
            <consortium name="The Broad Institute Genomics Platform"/>
            <consortium name="The Broad Institute Genome Sequencing Center for Infectious Disease"/>
            <person name="Wu L."/>
            <person name="Ma J."/>
        </authorList>
    </citation>
    <scope>NUCLEOTIDE SEQUENCE [LARGE SCALE GENOMIC DNA]</scope>
    <source>
        <strain evidence="3">CCUG 62981</strain>
    </source>
</reference>
<keyword evidence="1" id="KW-1133">Transmembrane helix</keyword>
<keyword evidence="1" id="KW-0812">Transmembrane</keyword>
<gene>
    <name evidence="2" type="ORF">ACFPB0_10180</name>
</gene>
<evidence type="ECO:0000313" key="3">
    <source>
        <dbReference type="Proteomes" id="UP001596024"/>
    </source>
</evidence>
<keyword evidence="1" id="KW-0472">Membrane</keyword>
<organism evidence="2 3">
    <name type="scientific">Glycocaulis abyssi</name>
    <dbReference type="NCBI Taxonomy" id="1433403"/>
    <lineage>
        <taxon>Bacteria</taxon>
        <taxon>Pseudomonadati</taxon>
        <taxon>Pseudomonadota</taxon>
        <taxon>Alphaproteobacteria</taxon>
        <taxon>Maricaulales</taxon>
        <taxon>Maricaulaceae</taxon>
        <taxon>Glycocaulis</taxon>
    </lineage>
</organism>
<comment type="caution">
    <text evidence="2">The sequence shown here is derived from an EMBL/GenBank/DDBJ whole genome shotgun (WGS) entry which is preliminary data.</text>
</comment>
<keyword evidence="3" id="KW-1185">Reference proteome</keyword>
<accession>A0ABV9NBG0</accession>
<proteinExistence type="predicted"/>
<name>A0ABV9NBG0_9PROT</name>